<gene>
    <name evidence="2" type="ORF">DI640_15750</name>
</gene>
<evidence type="ECO:0000256" key="1">
    <source>
        <dbReference type="SAM" id="Phobius"/>
    </source>
</evidence>
<comment type="caution">
    <text evidence="2">The sequence shown here is derived from an EMBL/GenBank/DDBJ whole genome shotgun (WGS) entry which is preliminary data.</text>
</comment>
<accession>A0A2W4YF98</accession>
<organism evidence="2 3">
    <name type="scientific">Sphingomonas taxi</name>
    <dbReference type="NCBI Taxonomy" id="1549858"/>
    <lineage>
        <taxon>Bacteria</taxon>
        <taxon>Pseudomonadati</taxon>
        <taxon>Pseudomonadota</taxon>
        <taxon>Alphaproteobacteria</taxon>
        <taxon>Sphingomonadales</taxon>
        <taxon>Sphingomonadaceae</taxon>
        <taxon>Sphingomonas</taxon>
    </lineage>
</organism>
<feature type="transmembrane region" description="Helical" evidence="1">
    <location>
        <begin position="118"/>
        <end position="142"/>
    </location>
</feature>
<feature type="transmembrane region" description="Helical" evidence="1">
    <location>
        <begin position="89"/>
        <end position="106"/>
    </location>
</feature>
<feature type="transmembrane region" description="Helical" evidence="1">
    <location>
        <begin position="55"/>
        <end position="77"/>
    </location>
</feature>
<feature type="transmembrane region" description="Helical" evidence="1">
    <location>
        <begin position="162"/>
        <end position="183"/>
    </location>
</feature>
<dbReference type="AlphaFoldDB" id="A0A2W4YF98"/>
<evidence type="ECO:0000313" key="3">
    <source>
        <dbReference type="Proteomes" id="UP000249555"/>
    </source>
</evidence>
<proteinExistence type="predicted"/>
<sequence>MNLNAPRGRNADIALLVSLIALMALTRVNHFAAIPDASWAVFFAGGLYLRRWTAWAFPMLMLTAVVVDYIVITAQGMNFWQHYCISPGYWMLVPAYLSLWAGGMWLSKQTGKPAAVLAKAAAAVAVSVAACQLFSQGGFYWMTDVVANKSIAGWAKNYNDWLWPYMGTTFVYVAIGAALHAAIAQINAGLPRRVGA</sequence>
<feature type="transmembrane region" description="Helical" evidence="1">
    <location>
        <begin position="13"/>
        <end position="34"/>
    </location>
</feature>
<name>A0A2W4YF98_9SPHN</name>
<reference evidence="2 3" key="1">
    <citation type="submission" date="2017-08" db="EMBL/GenBank/DDBJ databases">
        <title>Infants hospitalized years apart are colonized by the same room-sourced microbial strains.</title>
        <authorList>
            <person name="Brooks B."/>
            <person name="Olm M.R."/>
            <person name="Firek B.A."/>
            <person name="Baker R."/>
            <person name="Thomas B.C."/>
            <person name="Morowitz M.J."/>
            <person name="Banfield J.F."/>
        </authorList>
    </citation>
    <scope>NUCLEOTIDE SEQUENCE [LARGE SCALE GENOMIC DNA]</scope>
    <source>
        <strain evidence="2">S2_018_000_R3_119</strain>
    </source>
</reference>
<keyword evidence="1" id="KW-0472">Membrane</keyword>
<keyword evidence="1" id="KW-0812">Transmembrane</keyword>
<dbReference type="EMBL" id="QFMX01000211">
    <property type="protein sequence ID" value="PZO68680.1"/>
    <property type="molecule type" value="Genomic_DNA"/>
</dbReference>
<dbReference type="Proteomes" id="UP000249555">
    <property type="component" value="Unassembled WGS sequence"/>
</dbReference>
<evidence type="ECO:0000313" key="2">
    <source>
        <dbReference type="EMBL" id="PZO68680.1"/>
    </source>
</evidence>
<protein>
    <recommendedName>
        <fullName evidence="4">Cobalamin ABC transporter</fullName>
    </recommendedName>
</protein>
<keyword evidence="1" id="KW-1133">Transmembrane helix</keyword>
<evidence type="ECO:0008006" key="4">
    <source>
        <dbReference type="Google" id="ProtNLM"/>
    </source>
</evidence>